<comment type="subcellular location">
    <subcellularLocation>
        <location evidence="8">Cytoplasm</location>
    </subcellularLocation>
</comment>
<evidence type="ECO:0000256" key="8">
    <source>
        <dbReference type="RuleBase" id="RU361145"/>
    </source>
</evidence>
<dbReference type="PANTHER" id="PTHR11431">
    <property type="entry name" value="FERRITIN"/>
    <property type="match status" value="1"/>
</dbReference>
<dbReference type="GO" id="GO:0004322">
    <property type="term" value="F:ferroxidase activity"/>
    <property type="evidence" value="ECO:0007669"/>
    <property type="project" value="TreeGrafter"/>
</dbReference>
<dbReference type="GO" id="GO:0008199">
    <property type="term" value="F:ferric iron binding"/>
    <property type="evidence" value="ECO:0007669"/>
    <property type="project" value="InterPro"/>
</dbReference>
<dbReference type="FunFam" id="1.20.1260.10:FF:000001">
    <property type="entry name" value="Non-heme ferritin"/>
    <property type="match status" value="1"/>
</dbReference>
<feature type="binding site" evidence="7">
    <location>
        <position position="127"/>
    </location>
    <ligand>
        <name>Fe cation</name>
        <dbReference type="ChEBI" id="CHEBI:24875"/>
        <label>1</label>
    </ligand>
</feature>
<name>A0A521ET79_SACCC</name>
<dbReference type="SUPFAM" id="SSF47240">
    <property type="entry name" value="Ferritin-like"/>
    <property type="match status" value="1"/>
</dbReference>
<proteinExistence type="inferred from homology"/>
<reference evidence="10 11" key="1">
    <citation type="submission" date="2017-05" db="EMBL/GenBank/DDBJ databases">
        <authorList>
            <person name="Varghese N."/>
            <person name="Submissions S."/>
        </authorList>
    </citation>
    <scope>NUCLEOTIDE SEQUENCE [LARGE SCALE GENOMIC DNA]</scope>
    <source>
        <strain evidence="10 11">DSM 27040</strain>
    </source>
</reference>
<dbReference type="Gene3D" id="1.20.1260.10">
    <property type="match status" value="1"/>
</dbReference>
<keyword evidence="3 7" id="KW-0479">Metal-binding</keyword>
<keyword evidence="4" id="KW-0560">Oxidoreductase</keyword>
<dbReference type="GO" id="GO:0042802">
    <property type="term" value="F:identical protein binding"/>
    <property type="evidence" value="ECO:0007669"/>
    <property type="project" value="UniProtKB-ARBA"/>
</dbReference>
<evidence type="ECO:0000259" key="9">
    <source>
        <dbReference type="PROSITE" id="PS50905"/>
    </source>
</evidence>
<accession>A0A521ET79</accession>
<dbReference type="CDD" id="cd01055">
    <property type="entry name" value="Nonheme_Ferritin"/>
    <property type="match status" value="1"/>
</dbReference>
<dbReference type="PROSITE" id="PS50905">
    <property type="entry name" value="FERRITIN_LIKE"/>
    <property type="match status" value="1"/>
</dbReference>
<keyword evidence="8" id="KW-0963">Cytoplasm</keyword>
<gene>
    <name evidence="10" type="ORF">SAMN06265379_11114</name>
</gene>
<dbReference type="EC" id="1.16.3.2" evidence="8"/>
<comment type="function">
    <text evidence="6">May alleviate iron toxicity in the presence of oxygen.</text>
</comment>
<dbReference type="Pfam" id="PF00210">
    <property type="entry name" value="Ferritin"/>
    <property type="match status" value="1"/>
</dbReference>
<dbReference type="PANTHER" id="PTHR11431:SF127">
    <property type="entry name" value="BACTERIAL NON-HEME FERRITIN"/>
    <property type="match status" value="1"/>
</dbReference>
<dbReference type="GO" id="GO:0005829">
    <property type="term" value="C:cytosol"/>
    <property type="evidence" value="ECO:0007669"/>
    <property type="project" value="TreeGrafter"/>
</dbReference>
<dbReference type="InterPro" id="IPR009078">
    <property type="entry name" value="Ferritin-like_SF"/>
</dbReference>
<dbReference type="GO" id="GO:0006826">
    <property type="term" value="P:iron ion transport"/>
    <property type="evidence" value="ECO:0007669"/>
    <property type="project" value="InterPro"/>
</dbReference>
<evidence type="ECO:0000256" key="5">
    <source>
        <dbReference type="ARBA" id="ARBA00023004"/>
    </source>
</evidence>
<comment type="similarity">
    <text evidence="1 8">Belongs to the ferritin family. Prokaryotic subfamily.</text>
</comment>
<dbReference type="OrthoDB" id="9801481at2"/>
<comment type="function">
    <text evidence="8">Iron-storage protein.</text>
</comment>
<dbReference type="InterPro" id="IPR009040">
    <property type="entry name" value="Ferritin-like_diiron"/>
</dbReference>
<feature type="binding site" evidence="7">
    <location>
        <position position="53"/>
    </location>
    <ligand>
        <name>Fe cation</name>
        <dbReference type="ChEBI" id="CHEBI:24875"/>
        <label>1</label>
    </ligand>
</feature>
<evidence type="ECO:0000256" key="3">
    <source>
        <dbReference type="ARBA" id="ARBA00022723"/>
    </source>
</evidence>
<evidence type="ECO:0000256" key="2">
    <source>
        <dbReference type="ARBA" id="ARBA00022434"/>
    </source>
</evidence>
<evidence type="ECO:0000256" key="1">
    <source>
        <dbReference type="ARBA" id="ARBA00006950"/>
    </source>
</evidence>
<feature type="domain" description="Ferritin-like diiron" evidence="9">
    <location>
        <begin position="1"/>
        <end position="145"/>
    </location>
</feature>
<dbReference type="GO" id="GO:0008198">
    <property type="term" value="F:ferrous iron binding"/>
    <property type="evidence" value="ECO:0007669"/>
    <property type="project" value="TreeGrafter"/>
</dbReference>
<dbReference type="EMBL" id="FXTB01000011">
    <property type="protein sequence ID" value="SMO87114.1"/>
    <property type="molecule type" value="Genomic_DNA"/>
</dbReference>
<dbReference type="Proteomes" id="UP000319040">
    <property type="component" value="Unassembled WGS sequence"/>
</dbReference>
<dbReference type="AlphaFoldDB" id="A0A521ET79"/>
<evidence type="ECO:0000256" key="6">
    <source>
        <dbReference type="ARBA" id="ARBA00054546"/>
    </source>
</evidence>
<dbReference type="InterPro" id="IPR041719">
    <property type="entry name" value="Ferritin_prok"/>
</dbReference>
<protein>
    <recommendedName>
        <fullName evidence="8">Ferritin</fullName>
        <ecNumber evidence="8">1.16.3.2</ecNumber>
    </recommendedName>
</protein>
<comment type="catalytic activity">
    <reaction evidence="8">
        <text>4 Fe(2+) + O2 + 6 H2O = 4 iron(III) oxide-hydroxide + 12 H(+)</text>
        <dbReference type="Rhea" id="RHEA:11972"/>
        <dbReference type="ChEBI" id="CHEBI:15377"/>
        <dbReference type="ChEBI" id="CHEBI:15378"/>
        <dbReference type="ChEBI" id="CHEBI:15379"/>
        <dbReference type="ChEBI" id="CHEBI:29033"/>
        <dbReference type="ChEBI" id="CHEBI:78619"/>
        <dbReference type="EC" id="1.16.3.2"/>
    </reaction>
</comment>
<dbReference type="GO" id="GO:0006879">
    <property type="term" value="P:intracellular iron ion homeostasis"/>
    <property type="evidence" value="ECO:0007669"/>
    <property type="project" value="UniProtKB-KW"/>
</dbReference>
<dbReference type="InterPro" id="IPR008331">
    <property type="entry name" value="Ferritin_DPS_dom"/>
</dbReference>
<keyword evidence="11" id="KW-1185">Reference proteome</keyword>
<dbReference type="InterPro" id="IPR012347">
    <property type="entry name" value="Ferritin-like"/>
</dbReference>
<organism evidence="10 11">
    <name type="scientific">Saccharicrinis carchari</name>
    <dbReference type="NCBI Taxonomy" id="1168039"/>
    <lineage>
        <taxon>Bacteria</taxon>
        <taxon>Pseudomonadati</taxon>
        <taxon>Bacteroidota</taxon>
        <taxon>Bacteroidia</taxon>
        <taxon>Marinilabiliales</taxon>
        <taxon>Marinilabiliaceae</taxon>
        <taxon>Saccharicrinis</taxon>
    </lineage>
</organism>
<evidence type="ECO:0000313" key="11">
    <source>
        <dbReference type="Proteomes" id="UP000319040"/>
    </source>
</evidence>
<keyword evidence="5 7" id="KW-0408">Iron</keyword>
<sequence length="168" mass="19465">MLKKTVEDSLVKQIEKEAYSSNLYLSMASWAETNGFEGVSKWMYAQAEEEKMHMLKFMKYVNERGGKAVIPAIKQPPTNYKNVQEVFEQTLEHERYVTASINEIVGVCLDEKDFTTHNWIQWFVNEQTEEEASVMAIIDKLKLLDGHNLYMFDRDIVGMRGDVPASQE</sequence>
<dbReference type="InterPro" id="IPR001519">
    <property type="entry name" value="Ferritin"/>
</dbReference>
<keyword evidence="2 8" id="KW-0409">Iron storage</keyword>
<feature type="binding site" evidence="7">
    <location>
        <position position="50"/>
    </location>
    <ligand>
        <name>Fe cation</name>
        <dbReference type="ChEBI" id="CHEBI:24875"/>
        <label>1</label>
    </ligand>
</feature>
<feature type="binding site" evidence="7">
    <location>
        <position position="17"/>
    </location>
    <ligand>
        <name>Fe cation</name>
        <dbReference type="ChEBI" id="CHEBI:24875"/>
        <label>1</label>
    </ligand>
</feature>
<evidence type="ECO:0000256" key="7">
    <source>
        <dbReference type="PIRSR" id="PIRSR601519-1"/>
    </source>
</evidence>
<evidence type="ECO:0000313" key="10">
    <source>
        <dbReference type="EMBL" id="SMO87114.1"/>
    </source>
</evidence>
<feature type="binding site" evidence="7">
    <location>
        <position position="94"/>
    </location>
    <ligand>
        <name>Fe cation</name>
        <dbReference type="ChEBI" id="CHEBI:24875"/>
        <label>1</label>
    </ligand>
</feature>
<evidence type="ECO:0000256" key="4">
    <source>
        <dbReference type="ARBA" id="ARBA00023002"/>
    </source>
</evidence>
<dbReference type="RefSeq" id="WP_142534462.1">
    <property type="nucleotide sequence ID" value="NZ_FXTB01000011.1"/>
</dbReference>